<organism evidence="1 2">
    <name type="scientific">Arctium lappa</name>
    <name type="common">Greater burdock</name>
    <name type="synonym">Lappa major</name>
    <dbReference type="NCBI Taxonomy" id="4217"/>
    <lineage>
        <taxon>Eukaryota</taxon>
        <taxon>Viridiplantae</taxon>
        <taxon>Streptophyta</taxon>
        <taxon>Embryophyta</taxon>
        <taxon>Tracheophyta</taxon>
        <taxon>Spermatophyta</taxon>
        <taxon>Magnoliopsida</taxon>
        <taxon>eudicotyledons</taxon>
        <taxon>Gunneridae</taxon>
        <taxon>Pentapetalae</taxon>
        <taxon>asterids</taxon>
        <taxon>campanulids</taxon>
        <taxon>Asterales</taxon>
        <taxon>Asteraceae</taxon>
        <taxon>Carduoideae</taxon>
        <taxon>Cardueae</taxon>
        <taxon>Arctiinae</taxon>
        <taxon>Arctium</taxon>
    </lineage>
</organism>
<reference evidence="2" key="1">
    <citation type="journal article" date="2022" name="Mol. Ecol. Resour.">
        <title>The genomes of chicory, endive, great burdock and yacon provide insights into Asteraceae palaeo-polyploidization history and plant inulin production.</title>
        <authorList>
            <person name="Fan W."/>
            <person name="Wang S."/>
            <person name="Wang H."/>
            <person name="Wang A."/>
            <person name="Jiang F."/>
            <person name="Liu H."/>
            <person name="Zhao H."/>
            <person name="Xu D."/>
            <person name="Zhang Y."/>
        </authorList>
    </citation>
    <scope>NUCLEOTIDE SEQUENCE [LARGE SCALE GENOMIC DNA]</scope>
    <source>
        <strain evidence="2">cv. Niubang</strain>
    </source>
</reference>
<keyword evidence="2" id="KW-1185">Reference proteome</keyword>
<dbReference type="Proteomes" id="UP001055879">
    <property type="component" value="Linkage Group LG07"/>
</dbReference>
<sequence>MKSVWQQRVLMHLAARASQMQMVLSSEVEQIFLQKVTFDSDFLPPLTMPEWVDSKSGEPHLEVYLKKMECVEVMKVHYRGVRRRPLGKNKVILNYPRGDWNSTRSETVSISTVAGKEREMGLREPRLDGIRRLLPFPPH</sequence>
<gene>
    <name evidence="1" type="ORF">L6452_22730</name>
</gene>
<proteinExistence type="predicted"/>
<accession>A0ACB9B2B9</accession>
<evidence type="ECO:0000313" key="2">
    <source>
        <dbReference type="Proteomes" id="UP001055879"/>
    </source>
</evidence>
<protein>
    <submittedName>
        <fullName evidence="1">Uncharacterized protein</fullName>
    </submittedName>
</protein>
<reference evidence="1 2" key="2">
    <citation type="journal article" date="2022" name="Mol. Ecol. Resour.">
        <title>The genomes of chicory, endive, great burdock and yacon provide insights into Asteraceae paleo-polyploidization history and plant inulin production.</title>
        <authorList>
            <person name="Fan W."/>
            <person name="Wang S."/>
            <person name="Wang H."/>
            <person name="Wang A."/>
            <person name="Jiang F."/>
            <person name="Liu H."/>
            <person name="Zhao H."/>
            <person name="Xu D."/>
            <person name="Zhang Y."/>
        </authorList>
    </citation>
    <scope>NUCLEOTIDE SEQUENCE [LARGE SCALE GENOMIC DNA]</scope>
    <source>
        <strain evidence="2">cv. Niubang</strain>
    </source>
</reference>
<dbReference type="EMBL" id="CM042053">
    <property type="protein sequence ID" value="KAI3715743.1"/>
    <property type="molecule type" value="Genomic_DNA"/>
</dbReference>
<evidence type="ECO:0000313" key="1">
    <source>
        <dbReference type="EMBL" id="KAI3715743.1"/>
    </source>
</evidence>
<comment type="caution">
    <text evidence="1">The sequence shown here is derived from an EMBL/GenBank/DDBJ whole genome shotgun (WGS) entry which is preliminary data.</text>
</comment>
<name>A0ACB9B2B9_ARCLA</name>